<comment type="caution">
    <text evidence="3">The sequence shown here is derived from an EMBL/GenBank/DDBJ whole genome shotgun (WGS) entry which is preliminary data.</text>
</comment>
<reference evidence="3 4" key="1">
    <citation type="submission" date="2019-07" db="EMBL/GenBank/DDBJ databases">
        <title>Whole genome shotgun sequence of Chitinophaga cymbidii NBRC 109752.</title>
        <authorList>
            <person name="Hosoyama A."/>
            <person name="Uohara A."/>
            <person name="Ohji S."/>
            <person name="Ichikawa N."/>
        </authorList>
    </citation>
    <scope>NUCLEOTIDE SEQUENCE [LARGE SCALE GENOMIC DNA]</scope>
    <source>
        <strain evidence="3 4">NBRC 109752</strain>
    </source>
</reference>
<feature type="signal peptide" evidence="1">
    <location>
        <begin position="1"/>
        <end position="20"/>
    </location>
</feature>
<evidence type="ECO:0000313" key="3">
    <source>
        <dbReference type="EMBL" id="GEP98443.1"/>
    </source>
</evidence>
<accession>A0A512RRX1</accession>
<dbReference type="RefSeq" id="WP_146867008.1">
    <property type="nucleotide sequence ID" value="NZ_BKAU01000006.1"/>
</dbReference>
<dbReference type="Pfam" id="PF13472">
    <property type="entry name" value="Lipase_GDSL_2"/>
    <property type="match status" value="1"/>
</dbReference>
<dbReference type="Gene3D" id="3.40.50.1110">
    <property type="entry name" value="SGNH hydrolase"/>
    <property type="match status" value="1"/>
</dbReference>
<feature type="domain" description="SGNH hydrolase-type esterase" evidence="2">
    <location>
        <begin position="26"/>
        <end position="261"/>
    </location>
</feature>
<proteinExistence type="predicted"/>
<dbReference type="Proteomes" id="UP000321436">
    <property type="component" value="Unassembled WGS sequence"/>
</dbReference>
<name>A0A512RRX1_9BACT</name>
<dbReference type="GO" id="GO:0004622">
    <property type="term" value="F:phosphatidylcholine lysophospholipase activity"/>
    <property type="evidence" value="ECO:0007669"/>
    <property type="project" value="TreeGrafter"/>
</dbReference>
<dbReference type="SUPFAM" id="SSF52266">
    <property type="entry name" value="SGNH hydrolase"/>
    <property type="match status" value="1"/>
</dbReference>
<dbReference type="CDD" id="cd00229">
    <property type="entry name" value="SGNH_hydrolase"/>
    <property type="match status" value="1"/>
</dbReference>
<feature type="chain" id="PRO_5022146113" description="SGNH hydrolase-type esterase domain-containing protein" evidence="1">
    <location>
        <begin position="21"/>
        <end position="275"/>
    </location>
</feature>
<evidence type="ECO:0000313" key="4">
    <source>
        <dbReference type="Proteomes" id="UP000321436"/>
    </source>
</evidence>
<keyword evidence="4" id="KW-1185">Reference proteome</keyword>
<dbReference type="EMBL" id="BKAU01000006">
    <property type="protein sequence ID" value="GEP98443.1"/>
    <property type="molecule type" value="Genomic_DNA"/>
</dbReference>
<dbReference type="InterPro" id="IPR013830">
    <property type="entry name" value="SGNH_hydro"/>
</dbReference>
<dbReference type="PANTHER" id="PTHR30383:SF5">
    <property type="entry name" value="SGNH HYDROLASE-TYPE ESTERASE DOMAIN-CONTAINING PROTEIN"/>
    <property type="match status" value="1"/>
</dbReference>
<protein>
    <recommendedName>
        <fullName evidence="2">SGNH hydrolase-type esterase domain-containing protein</fullName>
    </recommendedName>
</protein>
<dbReference type="OrthoDB" id="1246242at2"/>
<keyword evidence="1" id="KW-0732">Signal</keyword>
<sequence length="275" mass="31368">MKKFLFLIIIVLACASFSQRETTWTAIGDSITYLNDHPDETGHRVTKGYLTRVTEQLPHIRYTNQGHNGWTAVRIAKEIEQLGLEKADIYSVFLGTNDWWAGLPLGTMDDYLGNTGNGTFYGAYRTIINKLRSLNAEADIVLVTPMQRVDFVYLQNMKNNAWGSYREKNGQSLAQFAAAVKAIGRHEHIKVADLYNRKEISLKKLVKFKRLKDTATGDYRNYPYPDFIGVPFDPSADAYPYPREAIDMTYDGLHPSDKGNEVIAKMLVKIMKKWK</sequence>
<evidence type="ECO:0000256" key="1">
    <source>
        <dbReference type="SAM" id="SignalP"/>
    </source>
</evidence>
<dbReference type="AlphaFoldDB" id="A0A512RRX1"/>
<gene>
    <name evidence="3" type="ORF">CCY01nite_47030</name>
</gene>
<organism evidence="3 4">
    <name type="scientific">Chitinophaga cymbidii</name>
    <dbReference type="NCBI Taxonomy" id="1096750"/>
    <lineage>
        <taxon>Bacteria</taxon>
        <taxon>Pseudomonadati</taxon>
        <taxon>Bacteroidota</taxon>
        <taxon>Chitinophagia</taxon>
        <taxon>Chitinophagales</taxon>
        <taxon>Chitinophagaceae</taxon>
        <taxon>Chitinophaga</taxon>
    </lineage>
</organism>
<evidence type="ECO:0000259" key="2">
    <source>
        <dbReference type="Pfam" id="PF13472"/>
    </source>
</evidence>
<dbReference type="InterPro" id="IPR051532">
    <property type="entry name" value="Ester_Hydrolysis_Enzymes"/>
</dbReference>
<dbReference type="InterPro" id="IPR036514">
    <property type="entry name" value="SGNH_hydro_sf"/>
</dbReference>
<dbReference type="PANTHER" id="PTHR30383">
    <property type="entry name" value="THIOESTERASE 1/PROTEASE 1/LYSOPHOSPHOLIPASE L1"/>
    <property type="match status" value="1"/>
</dbReference>